<gene>
    <name evidence="1" type="ORF">OI25_604</name>
</gene>
<protein>
    <submittedName>
        <fullName evidence="1">Uncharacterized protein</fullName>
    </submittedName>
</protein>
<accession>A0AAU8T5C3</accession>
<evidence type="ECO:0000313" key="2">
    <source>
        <dbReference type="Proteomes" id="UP000032614"/>
    </source>
</evidence>
<dbReference type="InterPro" id="IPR025332">
    <property type="entry name" value="DUF4238"/>
</dbReference>
<dbReference type="EMBL" id="CP010026">
    <property type="protein sequence ID" value="AJZ58972.1"/>
    <property type="molecule type" value="Genomic_DNA"/>
</dbReference>
<organism evidence="1 2">
    <name type="scientific">Paraburkholderia fungorum</name>
    <dbReference type="NCBI Taxonomy" id="134537"/>
    <lineage>
        <taxon>Bacteria</taxon>
        <taxon>Pseudomonadati</taxon>
        <taxon>Pseudomonadota</taxon>
        <taxon>Betaproteobacteria</taxon>
        <taxon>Burkholderiales</taxon>
        <taxon>Burkholderiaceae</taxon>
        <taxon>Paraburkholderia</taxon>
    </lineage>
</organism>
<proteinExistence type="predicted"/>
<dbReference type="AlphaFoldDB" id="A0AAU8T5C3"/>
<name>A0AAU8T5C3_9BURK</name>
<reference evidence="1 2" key="1">
    <citation type="journal article" date="2015" name="Genome Announc.">
        <title>Complete genome sequences for 59 burkholderia isolates, both pathogenic and near neighbor.</title>
        <authorList>
            <person name="Johnson S.L."/>
            <person name="Bishop-Lilly K.A."/>
            <person name="Ladner J.T."/>
            <person name="Daligault H.E."/>
            <person name="Davenport K.W."/>
            <person name="Jaissle J."/>
            <person name="Frey K.G."/>
            <person name="Koroleva G.I."/>
            <person name="Bruce D.C."/>
            <person name="Coyne S.R."/>
            <person name="Broomall S.M."/>
            <person name="Li P.E."/>
            <person name="Teshima H."/>
            <person name="Gibbons H.S."/>
            <person name="Palacios G.F."/>
            <person name="Rosenzweig C.N."/>
            <person name="Redden C.L."/>
            <person name="Xu Y."/>
            <person name="Minogue T.D."/>
            <person name="Chain P.S."/>
        </authorList>
    </citation>
    <scope>NUCLEOTIDE SEQUENCE [LARGE SCALE GENOMIC DNA]</scope>
    <source>
        <strain evidence="1 2">ATCC BAA-463</strain>
    </source>
</reference>
<dbReference type="KEGG" id="bfn:OI25_604"/>
<sequence>MAARQTAQPFNDKFLQLFLESEISSDKDLTEEARQEMLQRLDDVASDPVDAQVLQMQVAMESAAYLHDLTPMLLINKTNRPFVFGDAPVVLYNAFLKGVKLRGVLGLNTPGLLVFFPLTSRLTLALVDPSRYAIKRMRDNVVRVDNFRDVAALNKLQIHAAASCVYFDDFKLAPYVHELWRQESRQLKAHAGNVVEAPGFSSESGEPIGDIVHGFERQLPYDLFLTFLEHDVLGDDRYQFSRRTDAFA</sequence>
<dbReference type="Proteomes" id="UP000032614">
    <property type="component" value="Chromosome 1"/>
</dbReference>
<evidence type="ECO:0000313" key="1">
    <source>
        <dbReference type="EMBL" id="AJZ58972.1"/>
    </source>
</evidence>
<dbReference type="Pfam" id="PF14022">
    <property type="entry name" value="DUF4238"/>
    <property type="match status" value="1"/>
</dbReference>